<sequence>MRLELLAEKRAFYPSEIWNPFYLKQLESRKPHHQPPAWNSVKVFRQALKRPSEFLGKRAGNEFLGKRAGSEFLGKRAGSEFLGKRAGSEFLGKRAGSEFLGKRSEIFGEELDYPEIQPYPEYETRYEMGNGDESLEN</sequence>
<dbReference type="EMBL" id="LR911843">
    <property type="protein sequence ID" value="CAD7254747.1"/>
    <property type="molecule type" value="Genomic_DNA"/>
</dbReference>
<proteinExistence type="predicted"/>
<protein>
    <submittedName>
        <fullName evidence="1">Uncharacterized protein</fullName>
    </submittedName>
</protein>
<accession>A0A7R9AJ65</accession>
<dbReference type="Proteomes" id="UP000677054">
    <property type="component" value="Unassembled WGS sequence"/>
</dbReference>
<dbReference type="EMBL" id="CAJPEV010012325">
    <property type="protein sequence ID" value="CAG0906450.1"/>
    <property type="molecule type" value="Genomic_DNA"/>
</dbReference>
<reference evidence="1" key="1">
    <citation type="submission" date="2020-11" db="EMBL/GenBank/DDBJ databases">
        <authorList>
            <person name="Tran Van P."/>
        </authorList>
    </citation>
    <scope>NUCLEOTIDE SEQUENCE</scope>
</reference>
<name>A0A7R9AJ65_9CRUS</name>
<evidence type="ECO:0000313" key="1">
    <source>
        <dbReference type="EMBL" id="CAD7254747.1"/>
    </source>
</evidence>
<dbReference type="OrthoDB" id="6418606at2759"/>
<evidence type="ECO:0000313" key="2">
    <source>
        <dbReference type="Proteomes" id="UP000677054"/>
    </source>
</evidence>
<keyword evidence="2" id="KW-1185">Reference proteome</keyword>
<gene>
    <name evidence="1" type="ORF">DSTB1V02_LOCUS14493</name>
</gene>
<organism evidence="1">
    <name type="scientific">Darwinula stevensoni</name>
    <dbReference type="NCBI Taxonomy" id="69355"/>
    <lineage>
        <taxon>Eukaryota</taxon>
        <taxon>Metazoa</taxon>
        <taxon>Ecdysozoa</taxon>
        <taxon>Arthropoda</taxon>
        <taxon>Crustacea</taxon>
        <taxon>Oligostraca</taxon>
        <taxon>Ostracoda</taxon>
        <taxon>Podocopa</taxon>
        <taxon>Podocopida</taxon>
        <taxon>Darwinulocopina</taxon>
        <taxon>Darwinuloidea</taxon>
        <taxon>Darwinulidae</taxon>
        <taxon>Darwinula</taxon>
    </lineage>
</organism>
<dbReference type="AlphaFoldDB" id="A0A7R9AJ65"/>